<gene>
    <name evidence="1" type="ORF">CHEWBECCA_16</name>
</gene>
<reference evidence="1 2" key="1">
    <citation type="submission" date="2021-10" db="EMBL/GenBank/DDBJ databases">
        <authorList>
            <person name="Lavering E.D."/>
            <person name="James R."/>
            <person name="Fairhom J.D."/>
            <person name="Ogilvie B.H."/>
            <person name="Thurgood T.L."/>
            <person name="Robison R.A."/>
            <person name="Grose J.H."/>
        </authorList>
    </citation>
    <scope>NUCLEOTIDE SEQUENCE [LARGE SCALE GENOMIC DNA]</scope>
</reference>
<name>A0AAE8YP86_9CAUD</name>
<evidence type="ECO:0000313" key="1">
    <source>
        <dbReference type="EMBL" id="UGO46099.1"/>
    </source>
</evidence>
<dbReference type="Proteomes" id="UP000827751">
    <property type="component" value="Segment"/>
</dbReference>
<evidence type="ECO:0000313" key="2">
    <source>
        <dbReference type="Proteomes" id="UP000827751"/>
    </source>
</evidence>
<proteinExistence type="predicted"/>
<sequence>MKKSTVHIYRVDVIAGDTFYKVEINYDGHTQWETLCTESMQELIRRSNVEVTYDEEFETEDFNIESMLDQDNMSCVEICSDDTDGEYDVYYHKVKAKYGEVSYDADGEFIRTYKTFKSAQNRALKLSNNII</sequence>
<protein>
    <submittedName>
        <fullName evidence="1">Uncharacterized protein</fullName>
    </submittedName>
</protein>
<organism evidence="1 2">
    <name type="scientific">Bacillus phage vB_BanS_Chewbecca</name>
    <dbReference type="NCBI Taxonomy" id="2894786"/>
    <lineage>
        <taxon>Viruses</taxon>
        <taxon>Duplodnaviria</taxon>
        <taxon>Heunggongvirae</taxon>
        <taxon>Uroviricota</taxon>
        <taxon>Caudoviricetes</taxon>
        <taxon>Joanripponvirinae</taxon>
        <taxon>Tsamsavirus</taxon>
        <taxon>Tsamsavirus chewbecca</taxon>
    </lineage>
</organism>
<accession>A0AAE8YP86</accession>
<dbReference type="EMBL" id="OK499972">
    <property type="protein sequence ID" value="UGO46099.1"/>
    <property type="molecule type" value="Genomic_DNA"/>
</dbReference>
<keyword evidence="2" id="KW-1185">Reference proteome</keyword>